<dbReference type="InterPro" id="IPR013670">
    <property type="entry name" value="EcoEI_R_C_dom"/>
</dbReference>
<comment type="caution">
    <text evidence="2">The sequence shown here is derived from an EMBL/GenBank/DDBJ whole genome shotgun (WGS) entry which is preliminary data.</text>
</comment>
<dbReference type="REBASE" id="110997">
    <property type="entry name" value="Pcr1447ORF2690P"/>
</dbReference>
<dbReference type="RefSeq" id="WP_036889608.1">
    <property type="nucleotide sequence ID" value="NZ_JQJC01000009.1"/>
</dbReference>
<dbReference type="InterPro" id="IPR014001">
    <property type="entry name" value="Helicase_ATP-bd"/>
</dbReference>
<dbReference type="Gene3D" id="3.90.1570.30">
    <property type="match status" value="1"/>
</dbReference>
<dbReference type="Pfam" id="PF04851">
    <property type="entry name" value="ResIII"/>
    <property type="match status" value="1"/>
</dbReference>
<keyword evidence="2" id="KW-0347">Helicase</keyword>
<dbReference type="GO" id="GO:0005524">
    <property type="term" value="F:ATP binding"/>
    <property type="evidence" value="ECO:0007669"/>
    <property type="project" value="UniProtKB-KW"/>
</dbReference>
<dbReference type="SUPFAM" id="SSF52540">
    <property type="entry name" value="P-loop containing nucleoside triphosphate hydrolases"/>
    <property type="match status" value="2"/>
</dbReference>
<dbReference type="InterPro" id="IPR006935">
    <property type="entry name" value="Helicase/UvrB_N"/>
</dbReference>
<evidence type="ECO:0000313" key="2">
    <source>
        <dbReference type="EMBL" id="KGN95889.1"/>
    </source>
</evidence>
<dbReference type="PROSITE" id="PS51192">
    <property type="entry name" value="HELICASE_ATP_BIND_1"/>
    <property type="match status" value="1"/>
</dbReference>
<dbReference type="GO" id="GO:0009307">
    <property type="term" value="P:DNA restriction-modification system"/>
    <property type="evidence" value="ECO:0007669"/>
    <property type="project" value="UniProtKB-KW"/>
</dbReference>
<dbReference type="InterPro" id="IPR027417">
    <property type="entry name" value="P-loop_NTPase"/>
</dbReference>
<dbReference type="CDD" id="cd18032">
    <property type="entry name" value="DEXHc_RE_I_III_res"/>
    <property type="match status" value="1"/>
</dbReference>
<keyword evidence="2" id="KW-0067">ATP-binding</keyword>
<dbReference type="Proteomes" id="UP000030136">
    <property type="component" value="Unassembled WGS sequence"/>
</dbReference>
<dbReference type="PANTHER" id="PTHR47396">
    <property type="entry name" value="TYPE I RESTRICTION ENZYME ECOKI R PROTEIN"/>
    <property type="match status" value="1"/>
</dbReference>
<evidence type="ECO:0000313" key="3">
    <source>
        <dbReference type="Proteomes" id="UP000030136"/>
    </source>
</evidence>
<dbReference type="GO" id="GO:0005829">
    <property type="term" value="C:cytosol"/>
    <property type="evidence" value="ECO:0007669"/>
    <property type="project" value="TreeGrafter"/>
</dbReference>
<dbReference type="AlphaFoldDB" id="A0AB34PJH0"/>
<name>A0AB34PJH0_9PORP</name>
<gene>
    <name evidence="2" type="ORF">HQ38_02695</name>
</gene>
<reference evidence="2 3" key="1">
    <citation type="submission" date="2014-08" db="EMBL/GenBank/DDBJ databases">
        <title>Porphyromonas crevioricanis strain:COT-253_OH1447 Genome sequencing.</title>
        <authorList>
            <person name="Wallis C."/>
            <person name="Deusch O."/>
            <person name="O'Flynn C."/>
            <person name="Davis I."/>
            <person name="Jospin G."/>
            <person name="Darling A.E."/>
            <person name="Coil D.A."/>
            <person name="Alexiev A."/>
            <person name="Horsfall A."/>
            <person name="Kirkwood N."/>
            <person name="Harris S."/>
            <person name="Eisen J.A."/>
        </authorList>
    </citation>
    <scope>NUCLEOTIDE SEQUENCE [LARGE SCALE GENOMIC DNA]</scope>
    <source>
        <strain evidence="3">COT-253 OH1447</strain>
    </source>
</reference>
<keyword evidence="2" id="KW-0378">Hydrolase</keyword>
<proteinExistence type="predicted"/>
<dbReference type="SMART" id="SM00487">
    <property type="entry name" value="DEXDc"/>
    <property type="match status" value="1"/>
</dbReference>
<dbReference type="GO" id="GO:0003677">
    <property type="term" value="F:DNA binding"/>
    <property type="evidence" value="ECO:0007669"/>
    <property type="project" value="UniProtKB-KW"/>
</dbReference>
<accession>A0AB34PJH0</accession>
<dbReference type="InterPro" id="IPR050742">
    <property type="entry name" value="Helicase_Restrict-Modif_Enz"/>
</dbReference>
<dbReference type="PANTHER" id="PTHR47396:SF1">
    <property type="entry name" value="ATP-DEPENDENT HELICASE IRC3-RELATED"/>
    <property type="match status" value="1"/>
</dbReference>
<feature type="domain" description="Helicase ATP-binding" evidence="1">
    <location>
        <begin position="169"/>
        <end position="357"/>
    </location>
</feature>
<evidence type="ECO:0000259" key="1">
    <source>
        <dbReference type="PROSITE" id="PS51192"/>
    </source>
</evidence>
<dbReference type="Pfam" id="PF08463">
    <property type="entry name" value="EcoEI_R_C"/>
    <property type="match status" value="1"/>
</dbReference>
<protein>
    <submittedName>
        <fullName evidence="2">DEAD/DEAH box helicase</fullName>
    </submittedName>
</protein>
<keyword evidence="2" id="KW-0547">Nucleotide-binding</keyword>
<dbReference type="GO" id="GO:0009035">
    <property type="term" value="F:type I site-specific deoxyribonuclease activity"/>
    <property type="evidence" value="ECO:0007669"/>
    <property type="project" value="UniProtKB-EC"/>
</dbReference>
<dbReference type="EMBL" id="JQJC01000009">
    <property type="protein sequence ID" value="KGN95889.1"/>
    <property type="molecule type" value="Genomic_DNA"/>
</dbReference>
<dbReference type="GO" id="GO:0004386">
    <property type="term" value="F:helicase activity"/>
    <property type="evidence" value="ECO:0007669"/>
    <property type="project" value="UniProtKB-KW"/>
</dbReference>
<dbReference type="Gene3D" id="3.40.50.300">
    <property type="entry name" value="P-loop containing nucleotide triphosphate hydrolases"/>
    <property type="match status" value="2"/>
</dbReference>
<organism evidence="2 3">
    <name type="scientific">Porphyromonas crevioricanis</name>
    <dbReference type="NCBI Taxonomy" id="393921"/>
    <lineage>
        <taxon>Bacteria</taxon>
        <taxon>Pseudomonadati</taxon>
        <taxon>Bacteroidota</taxon>
        <taxon>Bacteroidia</taxon>
        <taxon>Bacteroidales</taxon>
        <taxon>Porphyromonadaceae</taxon>
        <taxon>Porphyromonas</taxon>
    </lineage>
</organism>
<sequence>MLPEQKARVIIDRMFKEAGWRVVDRSGYAPNMTAVAIREGLMKGNKEADYFLFLNGKAVGILEAKRAEIDVDSDTVKDQAALYTRSCPSWCQAWFPTIPLPIAYVSNGKDLLFYDTRKSNSKFESCNSIHTPKELTKFLGIQDEYAGLPTLSPKGLRDCQYEAITELEKSFRSGDSRALMVLATGAGKTYTACLAAYRMLAFTPMRRILFLVDRNNLGKQAENEFGTFRLTENGDPFNSIFTVNRLKSSQVPNDSNVVISTIQRLFFLLKGEEIEDNDEEGEEEMVPDHEIDLPDNPNLPFDFFDMIIIDECHRSIYGNWRRVLDYFSKAKLIGLTATPIPGTIAFFNNNIVVNYTLEKSIIDGVNVDCRIYRIKTQVTENGGAILKGDPIEKETRYTGEVQTIKNQETKNYTREELNRSIVNPSQIKLILETYRDAVYTEMFTDPQREPDMNYLPKTLIFALNENHASNIVKIAKEVFGCNDERFVQKITYSVDDSNELIRQFRNDKDFRIAVTCTLVATGTDIKPLEVVMFMRDVTSEPLYVQMKGRGVRTIGDEQLRNVTPNAYSKDCFFLVDAVGVTEHEKTIVPPSEEATTRLITLKELLEKITHGNVSDDYLRLLASRLSRINNKCEEKDREEFIHLTYQSMMDIASNIFTTLEDGTLPEYLDVNEPNVERKALVKSIANRPQARQYLLILNAGFVNTLLPGEDTLISKGFSQEEAQATTSAFETYCDAHKDEIEALRIIYNNSGEPITYSLLKDLENKLKWGNSKFNKSLLWNSYAIIEPQSVKRYSTKEEKEALTNIIQLVRFAYHQTPRLESLYPSATQRFNLWCGQNQRTITDKQKEVMEAIYNYIASNGYCSITEVKENNKTQAAQLIQAFKGKSAANEALLSLSQFIIYRKTA</sequence>